<accession>A0ABR2HV02</accession>
<dbReference type="SUPFAM" id="SSF54001">
    <property type="entry name" value="Cysteine proteinases"/>
    <property type="match status" value="1"/>
</dbReference>
<proteinExistence type="predicted"/>
<reference evidence="3 4" key="1">
    <citation type="submission" date="2024-04" db="EMBL/GenBank/DDBJ databases">
        <title>Tritrichomonas musculus Genome.</title>
        <authorList>
            <person name="Alves-Ferreira E."/>
            <person name="Grigg M."/>
            <person name="Lorenzi H."/>
            <person name="Galac M."/>
        </authorList>
    </citation>
    <scope>NUCLEOTIDE SEQUENCE [LARGE SCALE GENOMIC DNA]</scope>
    <source>
        <strain evidence="3 4">EAF2021</strain>
    </source>
</reference>
<dbReference type="SUPFAM" id="SSF54236">
    <property type="entry name" value="Ubiquitin-like"/>
    <property type="match status" value="1"/>
</dbReference>
<dbReference type="InterPro" id="IPR029071">
    <property type="entry name" value="Ubiquitin-like_domsf"/>
</dbReference>
<evidence type="ECO:0000313" key="4">
    <source>
        <dbReference type="Proteomes" id="UP001470230"/>
    </source>
</evidence>
<comment type="caution">
    <text evidence="3">The sequence shown here is derived from an EMBL/GenBank/DDBJ whole genome shotgun (WGS) entry which is preliminary data.</text>
</comment>
<feature type="region of interest" description="Disordered" evidence="1">
    <location>
        <begin position="679"/>
        <end position="699"/>
    </location>
</feature>
<dbReference type="SMART" id="SM00213">
    <property type="entry name" value="UBQ"/>
    <property type="match status" value="1"/>
</dbReference>
<dbReference type="InterPro" id="IPR038765">
    <property type="entry name" value="Papain-like_cys_pep_sf"/>
</dbReference>
<dbReference type="PROSITE" id="PS50053">
    <property type="entry name" value="UBIQUITIN_2"/>
    <property type="match status" value="1"/>
</dbReference>
<sequence>MNVLLRTSKTIMPMRINTSETVKDIKLKIKKKINTSTSDFVLLYGKNVLSDSSMISKYKIRENAIITILNKQKGGIIPSLYPSPTLGDIHQPYPDSLIPQGKISDNFYKTTNIFPTCIQHNSVCYAMAASAAYINTARRIYGVRYIPTIKECFETACYNINGGNVITSLQRLEDKFQLGILFQIVDKIEIEDIMELSVIVRFATSKKGWKQLGTGNFLTFQEGAEDGSHAMIIDGYNFQLDCFLSKNSWGSLTADSCVNFSEYATHWHDFVKVYFTLDSIKGKTISTYNPQISEEYIGKYKGHDITCVNMDETTATYEQNYICEYHPELSGNLKYIGYKISEWIKIVLNRPKELPLPIHYYNNLAKKNEWNYIWSIISNNKSIDKINNEYYQPNPFADAYYFVKLGLKVSNKIKREARTKLDLNQHFGGQIQNRIFKKTNVNTSYIYGEVNSAFTAAYAFIETYKRMYGIEENLNFSDCYKIANYNGNTEGNPLESLRLLEEYYHLGIKYEECDEITPEEALKLTVIAKISTTSDGYSNIIKKGELLSRYDGEISDSYWSLVAGIDTELDCLICRKHWERLESYPLINLGYKSSITPKFIKVYFYLSDIIGKTIKVYQPIIKEFIGKYNGKKIRCALMNEIAAKYETNYEYEYHPEHEGDLKYLGYNIDDLIKIKLNRPENKSEKTSEGKNQQQQESTT</sequence>
<feature type="domain" description="Ubiquitin-like" evidence="2">
    <location>
        <begin position="1"/>
        <end position="75"/>
    </location>
</feature>
<name>A0ABR2HV02_9EUKA</name>
<dbReference type="EMBL" id="JAPFFF010000023">
    <property type="protein sequence ID" value="KAK8852896.1"/>
    <property type="molecule type" value="Genomic_DNA"/>
</dbReference>
<evidence type="ECO:0000259" key="2">
    <source>
        <dbReference type="PROSITE" id="PS50053"/>
    </source>
</evidence>
<protein>
    <recommendedName>
        <fullName evidence="2">Ubiquitin-like domain-containing protein</fullName>
    </recommendedName>
</protein>
<organism evidence="3 4">
    <name type="scientific">Tritrichomonas musculus</name>
    <dbReference type="NCBI Taxonomy" id="1915356"/>
    <lineage>
        <taxon>Eukaryota</taxon>
        <taxon>Metamonada</taxon>
        <taxon>Parabasalia</taxon>
        <taxon>Tritrichomonadida</taxon>
        <taxon>Tritrichomonadidae</taxon>
        <taxon>Tritrichomonas</taxon>
    </lineage>
</organism>
<evidence type="ECO:0000313" key="3">
    <source>
        <dbReference type="EMBL" id="KAK8852896.1"/>
    </source>
</evidence>
<feature type="compositionally biased region" description="Basic and acidic residues" evidence="1">
    <location>
        <begin position="679"/>
        <end position="688"/>
    </location>
</feature>
<dbReference type="Proteomes" id="UP001470230">
    <property type="component" value="Unassembled WGS sequence"/>
</dbReference>
<gene>
    <name evidence="3" type="ORF">M9Y10_017888</name>
</gene>
<dbReference type="Gene3D" id="3.10.20.90">
    <property type="entry name" value="Phosphatidylinositol 3-kinase Catalytic Subunit, Chain A, domain 1"/>
    <property type="match status" value="1"/>
</dbReference>
<keyword evidence="4" id="KW-1185">Reference proteome</keyword>
<dbReference type="Pfam" id="PF00240">
    <property type="entry name" value="ubiquitin"/>
    <property type="match status" value="1"/>
</dbReference>
<feature type="compositionally biased region" description="Polar residues" evidence="1">
    <location>
        <begin position="689"/>
        <end position="699"/>
    </location>
</feature>
<dbReference type="InterPro" id="IPR000626">
    <property type="entry name" value="Ubiquitin-like_dom"/>
</dbReference>
<evidence type="ECO:0000256" key="1">
    <source>
        <dbReference type="SAM" id="MobiDB-lite"/>
    </source>
</evidence>